<feature type="modified residue" description="N6-lipoyllysine" evidence="3">
    <location>
        <position position="59"/>
    </location>
</feature>
<reference evidence="5 6" key="1">
    <citation type="submission" date="2016-10" db="EMBL/GenBank/DDBJ databases">
        <authorList>
            <person name="Varghese N."/>
            <person name="Submissions S."/>
        </authorList>
    </citation>
    <scope>NUCLEOTIDE SEQUENCE [LARGE SCALE GENOMIC DNA]</scope>
    <source>
        <strain evidence="5 6">DSM 16392</strain>
    </source>
</reference>
<dbReference type="Pfam" id="PF01597">
    <property type="entry name" value="GCV_H"/>
    <property type="match status" value="1"/>
</dbReference>
<dbReference type="CDD" id="cd06848">
    <property type="entry name" value="GCS_H"/>
    <property type="match status" value="1"/>
</dbReference>
<gene>
    <name evidence="3" type="primary">gcvH</name>
    <name evidence="5" type="ORF">SAMN04488518_102248</name>
</gene>
<comment type="cofactor">
    <cofactor evidence="3">
        <name>(R)-lipoate</name>
        <dbReference type="ChEBI" id="CHEBI:83088"/>
    </cofactor>
    <text evidence="3">Binds 1 lipoyl cofactor covalently.</text>
</comment>
<comment type="similarity">
    <text evidence="1 3">Belongs to the GcvH family.</text>
</comment>
<comment type="subunit">
    <text evidence="3">The glycine cleavage system is composed of four proteins: P, T, L and H.</text>
</comment>
<evidence type="ECO:0000256" key="3">
    <source>
        <dbReference type="HAMAP-Rule" id="MF_00272"/>
    </source>
</evidence>
<dbReference type="PANTHER" id="PTHR11715:SF3">
    <property type="entry name" value="GLYCINE CLEAVAGE SYSTEM H PROTEIN-RELATED"/>
    <property type="match status" value="1"/>
</dbReference>
<evidence type="ECO:0000259" key="4">
    <source>
        <dbReference type="PROSITE" id="PS50968"/>
    </source>
</evidence>
<dbReference type="EMBL" id="FOSK01000002">
    <property type="protein sequence ID" value="SFK12128.1"/>
    <property type="molecule type" value="Genomic_DNA"/>
</dbReference>
<dbReference type="PROSITE" id="PS50968">
    <property type="entry name" value="BIOTINYL_LIPOYL"/>
    <property type="match status" value="1"/>
</dbReference>
<keyword evidence="6" id="KW-1185">Reference proteome</keyword>
<proteinExistence type="inferred from homology"/>
<comment type="function">
    <text evidence="3">The glycine cleavage system catalyzes the degradation of glycine. The H protein shuttles the methylamine group of glycine from the P protein to the T protein.</text>
</comment>
<dbReference type="InterPro" id="IPR017453">
    <property type="entry name" value="GCV_H_sub"/>
</dbReference>
<organism evidence="5 6">
    <name type="scientific">Pseudovibrio ascidiaceicola</name>
    <dbReference type="NCBI Taxonomy" id="285279"/>
    <lineage>
        <taxon>Bacteria</taxon>
        <taxon>Pseudomonadati</taxon>
        <taxon>Pseudomonadota</taxon>
        <taxon>Alphaproteobacteria</taxon>
        <taxon>Hyphomicrobiales</taxon>
        <taxon>Stappiaceae</taxon>
        <taxon>Pseudovibrio</taxon>
    </lineage>
</organism>
<dbReference type="SUPFAM" id="SSF51230">
    <property type="entry name" value="Single hybrid motif"/>
    <property type="match status" value="1"/>
</dbReference>
<dbReference type="InterPro" id="IPR000089">
    <property type="entry name" value="Biotin_lipoyl"/>
</dbReference>
<evidence type="ECO:0000256" key="2">
    <source>
        <dbReference type="ARBA" id="ARBA00022823"/>
    </source>
</evidence>
<dbReference type="InterPro" id="IPR003016">
    <property type="entry name" value="2-oxoA_DH_lipoyl-BS"/>
</dbReference>
<dbReference type="NCBIfam" id="TIGR00527">
    <property type="entry name" value="gcvH"/>
    <property type="match status" value="1"/>
</dbReference>
<sequence length="123" mass="13473">MSTYFTKDHEWLKVEGDVATVGITEFAQSQLGDVVFVELPENGKNVDQDDEVAVVESVKAASEVYAPLDGEIVEGNELLVDEPAKVNEDPEGAAWFFKMKLGNAAQLEALMSEADYKAFVETL</sequence>
<dbReference type="PANTHER" id="PTHR11715">
    <property type="entry name" value="GLYCINE CLEAVAGE SYSTEM H PROTEIN"/>
    <property type="match status" value="1"/>
</dbReference>
<dbReference type="InterPro" id="IPR002930">
    <property type="entry name" value="GCV_H"/>
</dbReference>
<accession>A0A1I3WXC6</accession>
<dbReference type="NCBIfam" id="NF002270">
    <property type="entry name" value="PRK01202.1"/>
    <property type="match status" value="1"/>
</dbReference>
<dbReference type="RefSeq" id="WP_063309899.1">
    <property type="nucleotide sequence ID" value="NZ_FOSK01000002.1"/>
</dbReference>
<name>A0A1I3WXC6_9HYPH</name>
<comment type="caution">
    <text evidence="5">The sequence shown here is derived from an EMBL/GenBank/DDBJ whole genome shotgun (WGS) entry which is preliminary data.</text>
</comment>
<protein>
    <recommendedName>
        <fullName evidence="3">Glycine cleavage system H protein</fullName>
    </recommendedName>
</protein>
<evidence type="ECO:0000313" key="5">
    <source>
        <dbReference type="EMBL" id="SFK12128.1"/>
    </source>
</evidence>
<evidence type="ECO:0000256" key="1">
    <source>
        <dbReference type="ARBA" id="ARBA00009249"/>
    </source>
</evidence>
<dbReference type="PROSITE" id="PS00189">
    <property type="entry name" value="LIPOYL"/>
    <property type="match status" value="1"/>
</dbReference>
<dbReference type="InterPro" id="IPR033753">
    <property type="entry name" value="GCV_H/Fam206"/>
</dbReference>
<dbReference type="Gene3D" id="2.40.50.100">
    <property type="match status" value="1"/>
</dbReference>
<feature type="domain" description="Lipoyl-binding" evidence="4">
    <location>
        <begin position="18"/>
        <end position="100"/>
    </location>
</feature>
<dbReference type="HAMAP" id="MF_00272">
    <property type="entry name" value="GcvH"/>
    <property type="match status" value="1"/>
</dbReference>
<keyword evidence="2 3" id="KW-0450">Lipoyl</keyword>
<dbReference type="InterPro" id="IPR011053">
    <property type="entry name" value="Single_hybrid_motif"/>
</dbReference>
<evidence type="ECO:0000313" key="6">
    <source>
        <dbReference type="Proteomes" id="UP000199598"/>
    </source>
</evidence>
<dbReference type="Proteomes" id="UP000199598">
    <property type="component" value="Unassembled WGS sequence"/>
</dbReference>